<dbReference type="GO" id="GO:0031347">
    <property type="term" value="P:regulation of defense response"/>
    <property type="evidence" value="ECO:0000318"/>
    <property type="project" value="GO_Central"/>
</dbReference>
<dbReference type="OrthoDB" id="782771at2759"/>
<sequence length="129" mass="14861">MGREFSLELGLWPSSSASESTFQFSAIPMMTLPFTLSHHQQQQQIMVFYNGALSICDFTELQARAIIWVGSQERSGNVRCRNPEWLNMQMLKSGNGNGNAGFSIKKSLQKFLQRRKMRRIRTMSPYHKL</sequence>
<organism evidence="1 2">
    <name type="scientific">Cucumis sativus</name>
    <name type="common">Cucumber</name>
    <dbReference type="NCBI Taxonomy" id="3659"/>
    <lineage>
        <taxon>Eukaryota</taxon>
        <taxon>Viridiplantae</taxon>
        <taxon>Streptophyta</taxon>
        <taxon>Embryophyta</taxon>
        <taxon>Tracheophyta</taxon>
        <taxon>Spermatophyta</taxon>
        <taxon>Magnoliopsida</taxon>
        <taxon>eudicotyledons</taxon>
        <taxon>Gunneridae</taxon>
        <taxon>Pentapetalae</taxon>
        <taxon>rosids</taxon>
        <taxon>fabids</taxon>
        <taxon>Cucurbitales</taxon>
        <taxon>Cucurbitaceae</taxon>
        <taxon>Benincaseae</taxon>
        <taxon>Cucumis</taxon>
    </lineage>
</organism>
<reference evidence="1 2" key="4">
    <citation type="journal article" date="2011" name="BMC Genomics">
        <title>RNA-Seq improves annotation of protein-coding genes in the cucumber genome.</title>
        <authorList>
            <person name="Li Z."/>
            <person name="Zhang Z."/>
            <person name="Yan P."/>
            <person name="Huang S."/>
            <person name="Fei Z."/>
            <person name="Lin K."/>
        </authorList>
    </citation>
    <scope>NUCLEOTIDE SEQUENCE [LARGE SCALE GENOMIC DNA]</scope>
    <source>
        <strain evidence="2">cv. 9930</strain>
    </source>
</reference>
<proteinExistence type="predicted"/>
<evidence type="ECO:0000313" key="1">
    <source>
        <dbReference type="EMBL" id="KGN53504.1"/>
    </source>
</evidence>
<dbReference type="KEGG" id="csv:101221168"/>
<dbReference type="Gramene" id="KGN53504">
    <property type="protein sequence ID" value="KGN53504"/>
    <property type="gene ID" value="Csa_4G062400"/>
</dbReference>
<dbReference type="Proteomes" id="UP000029981">
    <property type="component" value="Chromosome 4"/>
</dbReference>
<keyword evidence="2" id="KW-1185">Reference proteome</keyword>
<gene>
    <name evidence="1" type="ORF">Csa_4G062400</name>
</gene>
<dbReference type="OMA" id="ICDFTEL"/>
<dbReference type="GO" id="GO:2000022">
    <property type="term" value="P:regulation of jasmonic acid mediated signaling pathway"/>
    <property type="evidence" value="ECO:0000318"/>
    <property type="project" value="GO_Central"/>
</dbReference>
<dbReference type="EMBL" id="CM002925">
    <property type="protein sequence ID" value="KGN53504.1"/>
    <property type="molecule type" value="Genomic_DNA"/>
</dbReference>
<evidence type="ECO:0000313" key="2">
    <source>
        <dbReference type="Proteomes" id="UP000029981"/>
    </source>
</evidence>
<reference evidence="1 2" key="2">
    <citation type="journal article" date="2009" name="PLoS ONE">
        <title>An integrated genetic and cytogenetic map of the cucumber genome.</title>
        <authorList>
            <person name="Ren Y."/>
            <person name="Zhang Z."/>
            <person name="Liu J."/>
            <person name="Staub J.E."/>
            <person name="Han Y."/>
            <person name="Cheng Z."/>
            <person name="Li X."/>
            <person name="Lu J."/>
            <person name="Miao H."/>
            <person name="Kang H."/>
            <person name="Xie B."/>
            <person name="Gu X."/>
            <person name="Wang X."/>
            <person name="Du Y."/>
            <person name="Jin W."/>
            <person name="Huang S."/>
        </authorList>
    </citation>
    <scope>NUCLEOTIDE SEQUENCE [LARGE SCALE GENOMIC DNA]</scope>
    <source>
        <strain evidence="2">cv. 9930</strain>
    </source>
</reference>
<dbReference type="AlphaFoldDB" id="A0A0A0KXG2"/>
<name>A0A0A0KXG2_CUCSA</name>
<dbReference type="STRING" id="3659.A0A0A0KXG2"/>
<protein>
    <submittedName>
        <fullName evidence="1">Uncharacterized protein</fullName>
    </submittedName>
</protein>
<dbReference type="GO" id="GO:0005634">
    <property type="term" value="C:nucleus"/>
    <property type="evidence" value="ECO:0000318"/>
    <property type="project" value="GO_Central"/>
</dbReference>
<reference evidence="1 2" key="1">
    <citation type="journal article" date="2009" name="Nat. Genet.">
        <title>The genome of the cucumber, Cucumis sativus L.</title>
        <authorList>
            <person name="Huang S."/>
            <person name="Li R."/>
            <person name="Zhang Z."/>
            <person name="Li L."/>
            <person name="Gu X."/>
            <person name="Fan W."/>
            <person name="Lucas W.J."/>
            <person name="Wang X."/>
            <person name="Xie B."/>
            <person name="Ni P."/>
            <person name="Ren Y."/>
            <person name="Zhu H."/>
            <person name="Li J."/>
            <person name="Lin K."/>
            <person name="Jin W."/>
            <person name="Fei Z."/>
            <person name="Li G."/>
            <person name="Staub J."/>
            <person name="Kilian A."/>
            <person name="van der Vossen E.A."/>
            <person name="Wu Y."/>
            <person name="Guo J."/>
            <person name="He J."/>
            <person name="Jia Z."/>
            <person name="Ren Y."/>
            <person name="Tian G."/>
            <person name="Lu Y."/>
            <person name="Ruan J."/>
            <person name="Qian W."/>
            <person name="Wang M."/>
            <person name="Huang Q."/>
            <person name="Li B."/>
            <person name="Xuan Z."/>
            <person name="Cao J."/>
            <person name="Asan"/>
            <person name="Wu Z."/>
            <person name="Zhang J."/>
            <person name="Cai Q."/>
            <person name="Bai Y."/>
            <person name="Zhao B."/>
            <person name="Han Y."/>
            <person name="Li Y."/>
            <person name="Li X."/>
            <person name="Wang S."/>
            <person name="Shi Q."/>
            <person name="Liu S."/>
            <person name="Cho W.K."/>
            <person name="Kim J.Y."/>
            <person name="Xu Y."/>
            <person name="Heller-Uszynska K."/>
            <person name="Miao H."/>
            <person name="Cheng Z."/>
            <person name="Zhang S."/>
            <person name="Wu J."/>
            <person name="Yang Y."/>
            <person name="Kang H."/>
            <person name="Li M."/>
            <person name="Liang H."/>
            <person name="Ren X."/>
            <person name="Shi Z."/>
            <person name="Wen M."/>
            <person name="Jian M."/>
            <person name="Yang H."/>
            <person name="Zhang G."/>
            <person name="Yang Z."/>
            <person name="Chen R."/>
            <person name="Liu S."/>
            <person name="Li J."/>
            <person name="Ma L."/>
            <person name="Liu H."/>
            <person name="Zhou Y."/>
            <person name="Zhao J."/>
            <person name="Fang X."/>
            <person name="Li G."/>
            <person name="Fang L."/>
            <person name="Li Y."/>
            <person name="Liu D."/>
            <person name="Zheng H."/>
            <person name="Zhang Y."/>
            <person name="Qin N."/>
            <person name="Li Z."/>
            <person name="Yang G."/>
            <person name="Yang S."/>
            <person name="Bolund L."/>
            <person name="Kristiansen K."/>
            <person name="Zheng H."/>
            <person name="Li S."/>
            <person name="Zhang X."/>
            <person name="Yang H."/>
            <person name="Wang J."/>
            <person name="Sun R."/>
            <person name="Zhang B."/>
            <person name="Jiang S."/>
            <person name="Wang J."/>
            <person name="Du Y."/>
            <person name="Li S."/>
        </authorList>
    </citation>
    <scope>NUCLEOTIDE SEQUENCE [LARGE SCALE GENOMIC DNA]</scope>
    <source>
        <strain evidence="2">cv. 9930</strain>
    </source>
</reference>
<dbReference type="GO" id="GO:0009611">
    <property type="term" value="P:response to wounding"/>
    <property type="evidence" value="ECO:0000318"/>
    <property type="project" value="GO_Central"/>
</dbReference>
<reference evidence="1 2" key="3">
    <citation type="journal article" date="2010" name="BMC Genomics">
        <title>Transcriptome sequencing and comparative analysis of cucumber flowers with different sex types.</title>
        <authorList>
            <person name="Guo S."/>
            <person name="Zheng Y."/>
            <person name="Joung J.G."/>
            <person name="Liu S."/>
            <person name="Zhang Z."/>
            <person name="Crasta O.R."/>
            <person name="Sobral B.W."/>
            <person name="Xu Y."/>
            <person name="Huang S."/>
            <person name="Fei Z."/>
        </authorList>
    </citation>
    <scope>NUCLEOTIDE SEQUENCE [LARGE SCALE GENOMIC DNA]</scope>
    <source>
        <strain evidence="2">cv. 9930</strain>
    </source>
</reference>
<accession>A0A0A0KXG2</accession>
<dbReference type="SMR" id="A0A0A0KXG2"/>